<evidence type="ECO:0000313" key="2">
    <source>
        <dbReference type="EMBL" id="KAE8278153.1"/>
    </source>
</evidence>
<comment type="caution">
    <text evidence="2">The sequence shown here is derived from an EMBL/GenBank/DDBJ whole genome shotgun (WGS) entry which is preliminary data.</text>
</comment>
<dbReference type="AlphaFoldDB" id="A0A6G0HGE5"/>
<feature type="region of interest" description="Disordered" evidence="1">
    <location>
        <begin position="91"/>
        <end position="161"/>
    </location>
</feature>
<gene>
    <name evidence="2" type="ORF">D5F01_LYC23769</name>
</gene>
<protein>
    <submittedName>
        <fullName evidence="2">Uncharacterized protein</fullName>
    </submittedName>
</protein>
<sequence length="556" mass="63193">MLLKVKYQNTKKYIRLLSGFTFLDFIAQVKYKFGLPDATELDAFDETNTVVEEDIFSELIEASPDLCLTVRDRIPDAAQTPEQDIILEIQIDPGPSPTTQDGISEEDFSPLDHSTSLTDTNTSLSSSDNDHSSRIEHGTPIGRRTSSQVIPRPTREVSESEAAKEMVKNALLCKPGGEDVIEEYKAEKSLTHRTRRQLVNILASHMTESHGRMPSRKHKEKYALGIITLFPLLKDPFSPKGYEHFYDAEKGTGYLAWRLKTMSRNTVKRPAKTATVAQAQGPKRRRLAATLPEQLDGDASREAISFLIHSQDEASVFQKMKMTFQYRQDLVHDPQRTTDVFKTFPRFLDVKGLLNQDFLLLFGAETASKMLEKWDTTFRPKVINEARHLTQSVEVCRLLKAAEKLTENDDTTWDSDMASLLLLLHLLPPTAGRKRTKISPSDAVDKMLHFHKSCCSLDEHLRGRDGRQPYILAVGRTRNRIDTFYIVVDKQLIPCQATSSLGAFDELFKSHYVFNLSYDECLGQLFTFVQTTVYNIDVATTKESPRVREFRAKVFN</sequence>
<feature type="compositionally biased region" description="Low complexity" evidence="1">
    <location>
        <begin position="112"/>
        <end position="127"/>
    </location>
</feature>
<reference evidence="2 3" key="1">
    <citation type="submission" date="2019-07" db="EMBL/GenBank/DDBJ databases">
        <title>Chromosome genome assembly for large yellow croaker.</title>
        <authorList>
            <person name="Xiao S."/>
        </authorList>
    </citation>
    <scope>NUCLEOTIDE SEQUENCE [LARGE SCALE GENOMIC DNA]</scope>
    <source>
        <strain evidence="2">JMULYC20181020</strain>
        <tissue evidence="2">Muscle</tissue>
    </source>
</reference>
<feature type="compositionally biased region" description="Basic and acidic residues" evidence="1">
    <location>
        <begin position="128"/>
        <end position="137"/>
    </location>
</feature>
<evidence type="ECO:0000313" key="3">
    <source>
        <dbReference type="Proteomes" id="UP000424527"/>
    </source>
</evidence>
<dbReference type="PANTHER" id="PTHR31025:SF29">
    <property type="entry name" value="SI:CH211-196P9.1"/>
    <property type="match status" value="1"/>
</dbReference>
<evidence type="ECO:0000256" key="1">
    <source>
        <dbReference type="SAM" id="MobiDB-lite"/>
    </source>
</evidence>
<dbReference type="KEGG" id="lco:104923762"/>
<dbReference type="EMBL" id="REGW02000031">
    <property type="protein sequence ID" value="KAE8278153.1"/>
    <property type="molecule type" value="Genomic_DNA"/>
</dbReference>
<dbReference type="PANTHER" id="PTHR31025">
    <property type="entry name" value="SI:CH211-196P9.1-RELATED"/>
    <property type="match status" value="1"/>
</dbReference>
<dbReference type="OrthoDB" id="7687839at2759"/>
<dbReference type="Proteomes" id="UP000424527">
    <property type="component" value="Unassembled WGS sequence"/>
</dbReference>
<keyword evidence="3" id="KW-1185">Reference proteome</keyword>
<organism evidence="2 3">
    <name type="scientific">Larimichthys crocea</name>
    <name type="common">Large yellow croaker</name>
    <name type="synonym">Pseudosciaena crocea</name>
    <dbReference type="NCBI Taxonomy" id="215358"/>
    <lineage>
        <taxon>Eukaryota</taxon>
        <taxon>Metazoa</taxon>
        <taxon>Chordata</taxon>
        <taxon>Craniata</taxon>
        <taxon>Vertebrata</taxon>
        <taxon>Euteleostomi</taxon>
        <taxon>Actinopterygii</taxon>
        <taxon>Neopterygii</taxon>
        <taxon>Teleostei</taxon>
        <taxon>Neoteleostei</taxon>
        <taxon>Acanthomorphata</taxon>
        <taxon>Eupercaria</taxon>
        <taxon>Sciaenidae</taxon>
        <taxon>Larimichthys</taxon>
    </lineage>
</organism>
<accession>A0A6G0HGE5</accession>
<proteinExistence type="predicted"/>
<name>A0A6G0HGE5_LARCR</name>